<dbReference type="EMBL" id="JACNYO010000009">
    <property type="protein sequence ID" value="MBC3212713.1"/>
    <property type="molecule type" value="Genomic_DNA"/>
</dbReference>
<accession>A0AAW3WP26</accession>
<evidence type="ECO:0000313" key="2">
    <source>
        <dbReference type="Proteomes" id="UP000659084"/>
    </source>
</evidence>
<dbReference type="AlphaFoldDB" id="A0AAW3WP26"/>
<proteinExistence type="predicted"/>
<dbReference type="Proteomes" id="UP000659084">
    <property type="component" value="Unassembled WGS sequence"/>
</dbReference>
<sequence length="76" mass="8653">MTIVFIPTLLALLIVEEREAGRPLTQQEVEGIRDNAVAISLPDEIANVMDDNRGYPDIAPDNVWEEWKVYNKDIEV</sequence>
<reference evidence="1" key="1">
    <citation type="submission" date="2020-08" db="EMBL/GenBank/DDBJ databases">
        <title>Food and environmental bacterial isolates.</title>
        <authorList>
            <person name="Richter L."/>
            <person name="Du Plessis E.M."/>
            <person name="Duvenage S."/>
            <person name="Allam M."/>
            <person name="Korsten L."/>
        </authorList>
    </citation>
    <scope>NUCLEOTIDE SEQUENCE</scope>
    <source>
        <strain evidence="1">UPMP2127</strain>
    </source>
</reference>
<name>A0AAW3WP26_SERFO</name>
<evidence type="ECO:0000313" key="1">
    <source>
        <dbReference type="EMBL" id="MBC3212713.1"/>
    </source>
</evidence>
<comment type="caution">
    <text evidence="1">The sequence shown here is derived from an EMBL/GenBank/DDBJ whole genome shotgun (WGS) entry which is preliminary data.</text>
</comment>
<gene>
    <name evidence="1" type="ORF">H8J20_11245</name>
</gene>
<protein>
    <submittedName>
        <fullName evidence="1">Uncharacterized protein</fullName>
    </submittedName>
</protein>
<organism evidence="1 2">
    <name type="scientific">Serratia fonticola</name>
    <dbReference type="NCBI Taxonomy" id="47917"/>
    <lineage>
        <taxon>Bacteria</taxon>
        <taxon>Pseudomonadati</taxon>
        <taxon>Pseudomonadota</taxon>
        <taxon>Gammaproteobacteria</taxon>
        <taxon>Enterobacterales</taxon>
        <taxon>Yersiniaceae</taxon>
        <taxon>Serratia</taxon>
    </lineage>
</organism>
<dbReference type="RefSeq" id="WP_179251580.1">
    <property type="nucleotide sequence ID" value="NZ_JACBIV010000001.1"/>
</dbReference>